<dbReference type="InterPro" id="IPR010982">
    <property type="entry name" value="Lambda_DNA-bd_dom_sf"/>
</dbReference>
<dbReference type="CDD" id="cd01392">
    <property type="entry name" value="HTH_LacI"/>
    <property type="match status" value="1"/>
</dbReference>
<keyword evidence="2 5" id="KW-0238">DNA-binding</keyword>
<dbReference type="AlphaFoldDB" id="A0A9D1H0A3"/>
<dbReference type="CDD" id="cd06267">
    <property type="entry name" value="PBP1_LacI_sugar_binding-like"/>
    <property type="match status" value="1"/>
</dbReference>
<dbReference type="PROSITE" id="PS50932">
    <property type="entry name" value="HTH_LACI_2"/>
    <property type="match status" value="1"/>
</dbReference>
<dbReference type="InterPro" id="IPR028082">
    <property type="entry name" value="Peripla_BP_I"/>
</dbReference>
<evidence type="ECO:0000256" key="1">
    <source>
        <dbReference type="ARBA" id="ARBA00023015"/>
    </source>
</evidence>
<keyword evidence="3" id="KW-0804">Transcription</keyword>
<organism evidence="5 6">
    <name type="scientific">Candidatus Avipropionibacterium avicola</name>
    <dbReference type="NCBI Taxonomy" id="2840701"/>
    <lineage>
        <taxon>Bacteria</taxon>
        <taxon>Bacillati</taxon>
        <taxon>Actinomycetota</taxon>
        <taxon>Actinomycetes</taxon>
        <taxon>Propionibacteriales</taxon>
        <taxon>Propionibacteriaceae</taxon>
        <taxon>Propionibacteriaceae incertae sedis</taxon>
        <taxon>Candidatus Avipropionibacterium</taxon>
    </lineage>
</organism>
<keyword evidence="1" id="KW-0805">Transcription regulation</keyword>
<evidence type="ECO:0000256" key="2">
    <source>
        <dbReference type="ARBA" id="ARBA00023125"/>
    </source>
</evidence>
<reference evidence="5" key="2">
    <citation type="journal article" date="2021" name="PeerJ">
        <title>Extensive microbial diversity within the chicken gut microbiome revealed by metagenomics and culture.</title>
        <authorList>
            <person name="Gilroy R."/>
            <person name="Ravi A."/>
            <person name="Getino M."/>
            <person name="Pursley I."/>
            <person name="Horton D.L."/>
            <person name="Alikhan N.F."/>
            <person name="Baker D."/>
            <person name="Gharbi K."/>
            <person name="Hall N."/>
            <person name="Watson M."/>
            <person name="Adriaenssens E.M."/>
            <person name="Foster-Nyarko E."/>
            <person name="Jarju S."/>
            <person name="Secka A."/>
            <person name="Antonio M."/>
            <person name="Oren A."/>
            <person name="Chaudhuri R.R."/>
            <person name="La Ragione R."/>
            <person name="Hildebrand F."/>
            <person name="Pallen M.J."/>
        </authorList>
    </citation>
    <scope>NUCLEOTIDE SEQUENCE</scope>
    <source>
        <strain evidence="5">ChiGjej1B1-24693</strain>
    </source>
</reference>
<feature type="domain" description="HTH lacI-type" evidence="4">
    <location>
        <begin position="14"/>
        <end position="68"/>
    </location>
</feature>
<dbReference type="EMBL" id="DVLP01000457">
    <property type="protein sequence ID" value="HIT77078.1"/>
    <property type="molecule type" value="Genomic_DNA"/>
</dbReference>
<dbReference type="Gene3D" id="3.40.50.2300">
    <property type="match status" value="2"/>
</dbReference>
<evidence type="ECO:0000313" key="6">
    <source>
        <dbReference type="Proteomes" id="UP000886842"/>
    </source>
</evidence>
<dbReference type="Gene3D" id="1.10.260.40">
    <property type="entry name" value="lambda repressor-like DNA-binding domains"/>
    <property type="match status" value="1"/>
</dbReference>
<comment type="caution">
    <text evidence="5">The sequence shown here is derived from an EMBL/GenBank/DDBJ whole genome shotgun (WGS) entry which is preliminary data.</text>
</comment>
<dbReference type="InterPro" id="IPR046335">
    <property type="entry name" value="LacI/GalR-like_sensor"/>
</dbReference>
<dbReference type="SMART" id="SM00354">
    <property type="entry name" value="HTH_LACI"/>
    <property type="match status" value="1"/>
</dbReference>
<dbReference type="GO" id="GO:0003700">
    <property type="term" value="F:DNA-binding transcription factor activity"/>
    <property type="evidence" value="ECO:0007669"/>
    <property type="project" value="TreeGrafter"/>
</dbReference>
<dbReference type="PANTHER" id="PTHR30146:SF138">
    <property type="entry name" value="TRANSCRIPTIONAL REGULATORY PROTEIN"/>
    <property type="match status" value="1"/>
</dbReference>
<proteinExistence type="predicted"/>
<dbReference type="SUPFAM" id="SSF53822">
    <property type="entry name" value="Periplasmic binding protein-like I"/>
    <property type="match status" value="1"/>
</dbReference>
<sequence>MQQEGHHASSTQDITIYSLAAELGLSPSTVSRAFSRPDLVRESVRERILDLATQKGYAPSRLARSLATGRTGLIGLLVGDITNPFFPPLVRAVEHATNVLDSAVLLVDARSGGRPEHELIRRVVQNVDGMIMASPWARTPDLRAAIGKTPTVLINRVVQGLASVTCHAIGAHLEAAEHLVELGHRRILLDRGPSESWVAQRRSSALRRWAEARPGIELIEGRRRQSGYLRGRNRVGEMLETGATAIMAIDDYTAAGIIDGLAEVGVSVPEDISVVGCDDVLMSQVMTPQLTTITVPGPELGNAAVGLLSQLMASTPVENVTMDAELQVRGTTGPAPRRRGGRRR</sequence>
<name>A0A9D1H0A3_9ACTN</name>
<reference evidence="5" key="1">
    <citation type="submission" date="2020-10" db="EMBL/GenBank/DDBJ databases">
        <authorList>
            <person name="Gilroy R."/>
        </authorList>
    </citation>
    <scope>NUCLEOTIDE SEQUENCE</scope>
    <source>
        <strain evidence="5">ChiGjej1B1-24693</strain>
    </source>
</reference>
<dbReference type="Proteomes" id="UP000886842">
    <property type="component" value="Unassembled WGS sequence"/>
</dbReference>
<gene>
    <name evidence="5" type="ORF">IAA98_15980</name>
</gene>
<dbReference type="GO" id="GO:0000976">
    <property type="term" value="F:transcription cis-regulatory region binding"/>
    <property type="evidence" value="ECO:0007669"/>
    <property type="project" value="TreeGrafter"/>
</dbReference>
<evidence type="ECO:0000259" key="4">
    <source>
        <dbReference type="PROSITE" id="PS50932"/>
    </source>
</evidence>
<dbReference type="InterPro" id="IPR000843">
    <property type="entry name" value="HTH_LacI"/>
</dbReference>
<dbReference type="PANTHER" id="PTHR30146">
    <property type="entry name" value="LACI-RELATED TRANSCRIPTIONAL REPRESSOR"/>
    <property type="match status" value="1"/>
</dbReference>
<accession>A0A9D1H0A3</accession>
<dbReference type="Pfam" id="PF13377">
    <property type="entry name" value="Peripla_BP_3"/>
    <property type="match status" value="1"/>
</dbReference>
<dbReference type="SUPFAM" id="SSF47413">
    <property type="entry name" value="lambda repressor-like DNA-binding domains"/>
    <property type="match status" value="1"/>
</dbReference>
<evidence type="ECO:0000313" key="5">
    <source>
        <dbReference type="EMBL" id="HIT77078.1"/>
    </source>
</evidence>
<protein>
    <submittedName>
        <fullName evidence="5">LacI family DNA-binding transcriptional regulator</fullName>
    </submittedName>
</protein>
<evidence type="ECO:0000256" key="3">
    <source>
        <dbReference type="ARBA" id="ARBA00023163"/>
    </source>
</evidence>